<dbReference type="SUPFAM" id="SSF56300">
    <property type="entry name" value="Metallo-dependent phosphatases"/>
    <property type="match status" value="1"/>
</dbReference>
<dbReference type="InterPro" id="IPR024654">
    <property type="entry name" value="Calcineurin-like_PHP_lpxH"/>
</dbReference>
<dbReference type="GO" id="GO:0005737">
    <property type="term" value="C:cytoplasm"/>
    <property type="evidence" value="ECO:0007669"/>
    <property type="project" value="TreeGrafter"/>
</dbReference>
<evidence type="ECO:0000313" key="4">
    <source>
        <dbReference type="Proteomes" id="UP000053797"/>
    </source>
</evidence>
<dbReference type="AlphaFoldDB" id="A0A0V8GCU1"/>
<comment type="caution">
    <text evidence="3">The sequence shown here is derived from an EMBL/GenBank/DDBJ whole genome shotgun (WGS) entry which is preliminary data.</text>
</comment>
<dbReference type="InterPro" id="IPR029052">
    <property type="entry name" value="Metallo-depent_PP-like"/>
</dbReference>
<dbReference type="GO" id="GO:0016791">
    <property type="term" value="F:phosphatase activity"/>
    <property type="evidence" value="ECO:0007669"/>
    <property type="project" value="TreeGrafter"/>
</dbReference>
<dbReference type="PANTHER" id="PTHR42850:SF2">
    <property type="entry name" value="BLL5683 PROTEIN"/>
    <property type="match status" value="1"/>
</dbReference>
<dbReference type="EMBL" id="LNQL01000005">
    <property type="protein sequence ID" value="KSU48104.1"/>
    <property type="molecule type" value="Genomic_DNA"/>
</dbReference>
<evidence type="ECO:0000313" key="3">
    <source>
        <dbReference type="EMBL" id="KSU48104.1"/>
    </source>
</evidence>
<name>A0A0V8GCU1_9BACL</name>
<dbReference type="CDD" id="cd00838">
    <property type="entry name" value="MPP_superfamily"/>
    <property type="match status" value="1"/>
</dbReference>
<dbReference type="Gene3D" id="3.60.21.10">
    <property type="match status" value="1"/>
</dbReference>
<dbReference type="RefSeq" id="WP_058265737.1">
    <property type="nucleotide sequence ID" value="NZ_FMYN01000005.1"/>
</dbReference>
<accession>A0A0V8GCU1</accession>
<reference evidence="3 4" key="1">
    <citation type="journal article" date="2015" name="Int. J. Syst. Evol. Microbiol.">
        <title>Exiguobacterium enclense sp. nov., isolated from sediment.</title>
        <authorList>
            <person name="Dastager S.G."/>
            <person name="Mawlankar R."/>
            <person name="Sonalkar V.V."/>
            <person name="Thorat M.N."/>
            <person name="Mual P."/>
            <person name="Verma A."/>
            <person name="Krishnamurthi S."/>
            <person name="Tang S.K."/>
            <person name="Li W.J."/>
        </authorList>
    </citation>
    <scope>NUCLEOTIDE SEQUENCE [LARGE SCALE GENOMIC DNA]</scope>
    <source>
        <strain evidence="3 4">NIO-1109</strain>
    </source>
</reference>
<organism evidence="3 4">
    <name type="scientific">Exiguobacterium indicum</name>
    <dbReference type="NCBI Taxonomy" id="296995"/>
    <lineage>
        <taxon>Bacteria</taxon>
        <taxon>Bacillati</taxon>
        <taxon>Bacillota</taxon>
        <taxon>Bacilli</taxon>
        <taxon>Bacillales</taxon>
        <taxon>Bacillales Family XII. Incertae Sedis</taxon>
        <taxon>Exiguobacterium</taxon>
    </lineage>
</organism>
<comment type="similarity">
    <text evidence="1">Belongs to the metallophosphoesterase superfamily. YfcE family.</text>
</comment>
<dbReference type="InterPro" id="IPR050126">
    <property type="entry name" value="Ap4A_hydrolase"/>
</dbReference>
<dbReference type="PANTHER" id="PTHR42850">
    <property type="entry name" value="METALLOPHOSPHOESTERASE"/>
    <property type="match status" value="1"/>
</dbReference>
<dbReference type="Proteomes" id="UP000053797">
    <property type="component" value="Unassembled WGS sequence"/>
</dbReference>
<evidence type="ECO:0000256" key="1">
    <source>
        <dbReference type="ARBA" id="ARBA00008950"/>
    </source>
</evidence>
<dbReference type="PIRSF" id="PIRSF000883">
    <property type="entry name" value="Pesterase_MJ0912"/>
    <property type="match status" value="1"/>
</dbReference>
<dbReference type="OrthoDB" id="9813918at2"/>
<dbReference type="Pfam" id="PF12850">
    <property type="entry name" value="Metallophos_2"/>
    <property type="match status" value="1"/>
</dbReference>
<gene>
    <name evidence="3" type="ORF">AS033_13275</name>
</gene>
<sequence length="244" mass="27865">MKVMLFTDIHGNASALRAVLFYLDQQPEIDAVYCLGDLVGIGPEHNEVIDLLKQRPDIQTISGNHDECVLALIHGENYPDSYRHAKEHHQWIADTLTQENQKYLERLPRVLNIMHQEQTMHLTHYAYADQTKKIGEEPLKQAVDGTKENLSVLFAGSEARIIGFGHHHPVQQVETEQTLFINPGALGCQETAIAPVAIIDWEKGQVRSEILKLSYDDRPFLDVLKTTEMPERELMRRLFFGSRT</sequence>
<evidence type="ECO:0000259" key="2">
    <source>
        <dbReference type="Pfam" id="PF12850"/>
    </source>
</evidence>
<feature type="domain" description="Calcineurin-like phosphoesterase" evidence="2">
    <location>
        <begin position="1"/>
        <end position="202"/>
    </location>
</feature>
<proteinExistence type="inferred from homology"/>
<dbReference type="InterPro" id="IPR011152">
    <property type="entry name" value="Pesterase_MJ0912"/>
</dbReference>
<protein>
    <submittedName>
        <fullName evidence="3">Metallophosphoesterase</fullName>
    </submittedName>
</protein>